<dbReference type="GO" id="GO:0070628">
    <property type="term" value="F:proteasome binding"/>
    <property type="evidence" value="ECO:0007669"/>
    <property type="project" value="InterPro"/>
</dbReference>
<organism evidence="1 2">
    <name type="scientific">Ascaris lumbricoides</name>
    <name type="common">Giant roundworm</name>
    <dbReference type="NCBI Taxonomy" id="6252"/>
    <lineage>
        <taxon>Eukaryota</taxon>
        <taxon>Metazoa</taxon>
        <taxon>Ecdysozoa</taxon>
        <taxon>Nematoda</taxon>
        <taxon>Chromadorea</taxon>
        <taxon>Rhabditida</taxon>
        <taxon>Spirurina</taxon>
        <taxon>Ascaridomorpha</taxon>
        <taxon>Ascaridoidea</taxon>
        <taxon>Ascarididae</taxon>
        <taxon>Ascaris</taxon>
    </lineage>
</organism>
<keyword evidence="1" id="KW-1185">Reference proteome</keyword>
<name>A0A0M3HHI7_ASCLU</name>
<dbReference type="PANTHER" id="PTHR32170">
    <property type="entry name" value="PROTEASOME ACTIVATOR COMPLEX SUBUNIT 4"/>
    <property type="match status" value="1"/>
</dbReference>
<dbReference type="GO" id="GO:0010499">
    <property type="term" value="P:proteasomal ubiquitin-independent protein catabolic process"/>
    <property type="evidence" value="ECO:0007669"/>
    <property type="project" value="TreeGrafter"/>
</dbReference>
<sequence>MYQKTFWQQAHLPYFLDLDREADDQFSRIKTGLAAAIILRDIRPAFVHFIQELNKYIELYSYRFTKGDHIELVRLMYQCLFEEYFDEDIIKICARTLTNLLRYRRLLNRMDLSLGWRPLYDLYVKSMQGKTPRIPSDEEGISAIEAMIAACRYYFPLEATREILDEVYFNFYNFCLLYRNLIISILPFESDFTSIGFVEC</sequence>
<dbReference type="Proteomes" id="UP000036681">
    <property type="component" value="Unplaced"/>
</dbReference>
<dbReference type="InterPro" id="IPR035309">
    <property type="entry name" value="PSME4"/>
</dbReference>
<dbReference type="PANTHER" id="PTHR32170:SF3">
    <property type="entry name" value="PROTEASOME ACTIVATOR COMPLEX SUBUNIT 4"/>
    <property type="match status" value="1"/>
</dbReference>
<evidence type="ECO:0000313" key="1">
    <source>
        <dbReference type="Proteomes" id="UP000036681"/>
    </source>
</evidence>
<dbReference type="GO" id="GO:0005634">
    <property type="term" value="C:nucleus"/>
    <property type="evidence" value="ECO:0007669"/>
    <property type="project" value="TreeGrafter"/>
</dbReference>
<dbReference type="AlphaFoldDB" id="A0A0M3HHI7"/>
<proteinExistence type="predicted"/>
<evidence type="ECO:0000313" key="2">
    <source>
        <dbReference type="WBParaSite" id="ALUE_0000098201-mRNA-1"/>
    </source>
</evidence>
<dbReference type="GO" id="GO:0016504">
    <property type="term" value="F:peptidase activator activity"/>
    <property type="evidence" value="ECO:0007669"/>
    <property type="project" value="InterPro"/>
</dbReference>
<dbReference type="GO" id="GO:0005829">
    <property type="term" value="C:cytosol"/>
    <property type="evidence" value="ECO:0007669"/>
    <property type="project" value="TreeGrafter"/>
</dbReference>
<reference evidence="2" key="1">
    <citation type="submission" date="2017-02" db="UniProtKB">
        <authorList>
            <consortium name="WormBaseParasite"/>
        </authorList>
    </citation>
    <scope>IDENTIFICATION</scope>
</reference>
<accession>A0A0M3HHI7</accession>
<protein>
    <submittedName>
        <fullName evidence="2">Proteasome activator Blm10 mid region domain-containing protein</fullName>
    </submittedName>
</protein>
<dbReference type="WBParaSite" id="ALUE_0000098201-mRNA-1">
    <property type="protein sequence ID" value="ALUE_0000098201-mRNA-1"/>
    <property type="gene ID" value="ALUE_0000098201"/>
</dbReference>